<dbReference type="InterPro" id="IPR038081">
    <property type="entry name" value="CalX-like_sf"/>
</dbReference>
<evidence type="ECO:0008006" key="3">
    <source>
        <dbReference type="Google" id="ProtNLM"/>
    </source>
</evidence>
<comment type="caution">
    <text evidence="1">The sequence shown here is derived from an EMBL/GenBank/DDBJ whole genome shotgun (WGS) entry which is preliminary data.</text>
</comment>
<dbReference type="Gene3D" id="2.60.40.2030">
    <property type="match status" value="1"/>
</dbReference>
<protein>
    <recommendedName>
        <fullName evidence="3">DUF4843 domain-containing protein</fullName>
    </recommendedName>
</protein>
<sequence>MKKIFLLLSSIAIAAVFTSCEDEEDIHVYNSGDIAYFSETTSSLFVTASNPSKTIEVVSTETSSAARTYNVTVDPSSTAQSGVDYTLSASTITIPAGEYFGTVTVNGIFDGALESGSTLILNLTSGTGETAVFDIKHTVSIFKLCESDLAGLYSVTTTYGYHDFLPSFNPNTEDMEIEALGDGNYFVQDFSGGLYNGGPYSSAYGTGPTSMDVEFTDICNNISWTGQTDPWGDILMDGVNEVDPVTGVITISWYCTGYGENGVSVYTPY</sequence>
<dbReference type="EMBL" id="BMIC01000017">
    <property type="protein sequence ID" value="GFZ94926.1"/>
    <property type="molecule type" value="Genomic_DNA"/>
</dbReference>
<proteinExistence type="predicted"/>
<organism evidence="1 2">
    <name type="scientific">Aquaticitalea lipolytica</name>
    <dbReference type="NCBI Taxonomy" id="1247562"/>
    <lineage>
        <taxon>Bacteria</taxon>
        <taxon>Pseudomonadati</taxon>
        <taxon>Bacteroidota</taxon>
        <taxon>Flavobacteriia</taxon>
        <taxon>Flavobacteriales</taxon>
        <taxon>Flavobacteriaceae</taxon>
        <taxon>Aquaticitalea</taxon>
    </lineage>
</organism>
<dbReference type="SUPFAM" id="SSF141072">
    <property type="entry name" value="CalX-like"/>
    <property type="match status" value="1"/>
</dbReference>
<dbReference type="AlphaFoldDB" id="A0A8J2XI66"/>
<keyword evidence="2" id="KW-1185">Reference proteome</keyword>
<dbReference type="RefSeq" id="WP_188607059.1">
    <property type="nucleotide sequence ID" value="NZ_BMIC01000017.1"/>
</dbReference>
<evidence type="ECO:0000313" key="2">
    <source>
        <dbReference type="Proteomes" id="UP000598120"/>
    </source>
</evidence>
<gene>
    <name evidence="1" type="ORF">GCM10011531_28210</name>
</gene>
<accession>A0A8J2XI66</accession>
<dbReference type="PROSITE" id="PS51257">
    <property type="entry name" value="PROKAR_LIPOPROTEIN"/>
    <property type="match status" value="1"/>
</dbReference>
<reference evidence="1 2" key="1">
    <citation type="journal article" date="2014" name="Int. J. Syst. Evol. Microbiol.">
        <title>Complete genome sequence of Corynebacterium casei LMG S-19264T (=DSM 44701T), isolated from a smear-ripened cheese.</title>
        <authorList>
            <consortium name="US DOE Joint Genome Institute (JGI-PGF)"/>
            <person name="Walter F."/>
            <person name="Albersmeier A."/>
            <person name="Kalinowski J."/>
            <person name="Ruckert C."/>
        </authorList>
    </citation>
    <scope>NUCLEOTIDE SEQUENCE [LARGE SCALE GENOMIC DNA]</scope>
    <source>
        <strain evidence="1 2">CGMCC 1.15295</strain>
    </source>
</reference>
<dbReference type="Proteomes" id="UP000598120">
    <property type="component" value="Unassembled WGS sequence"/>
</dbReference>
<name>A0A8J2XI66_9FLAO</name>
<evidence type="ECO:0000313" key="1">
    <source>
        <dbReference type="EMBL" id="GFZ94926.1"/>
    </source>
</evidence>